<proteinExistence type="predicted"/>
<keyword evidence="2" id="KW-1133">Transmembrane helix</keyword>
<keyword evidence="2" id="KW-0812">Transmembrane</keyword>
<keyword evidence="3" id="KW-0732">Signal</keyword>
<keyword evidence="5" id="KW-1185">Reference proteome</keyword>
<dbReference type="AlphaFoldDB" id="A0A427T199"/>
<feature type="transmembrane region" description="Helical" evidence="2">
    <location>
        <begin position="285"/>
        <end position="305"/>
    </location>
</feature>
<dbReference type="Proteomes" id="UP000267081">
    <property type="component" value="Unassembled WGS sequence"/>
</dbReference>
<comment type="caution">
    <text evidence="4">The sequence shown here is derived from an EMBL/GenBank/DDBJ whole genome shotgun (WGS) entry which is preliminary data.</text>
</comment>
<keyword evidence="2" id="KW-0472">Membrane</keyword>
<evidence type="ECO:0000313" key="5">
    <source>
        <dbReference type="Proteomes" id="UP000267081"/>
    </source>
</evidence>
<evidence type="ECO:0000256" key="2">
    <source>
        <dbReference type="SAM" id="Phobius"/>
    </source>
</evidence>
<name>A0A427T199_9PSEU</name>
<dbReference type="RefSeq" id="WP_125313973.1">
    <property type="nucleotide sequence ID" value="NZ_RSEC01000059.1"/>
</dbReference>
<gene>
    <name evidence="4" type="ORF">EIY87_33835</name>
</gene>
<evidence type="ECO:0000256" key="3">
    <source>
        <dbReference type="SAM" id="SignalP"/>
    </source>
</evidence>
<dbReference type="EMBL" id="RSEC01000059">
    <property type="protein sequence ID" value="RSD11748.1"/>
    <property type="molecule type" value="Genomic_DNA"/>
</dbReference>
<evidence type="ECO:0000313" key="4">
    <source>
        <dbReference type="EMBL" id="RSD11748.1"/>
    </source>
</evidence>
<sequence>MHPLARAVVSLLAAAAFAAVTAGPAAAQAEAPWTVATAANDFGADRDNYSYTAEPGQRIDDGLVIANHGAAPLDLAVYAADAFTTGSGRLDLLAKDKPSTGVGAWVRPGQDHVTVQPGQTTEVPFTVTVPAGATAGDHLGGILASVVQGGVERRVGTRIRVRVGGDPRPGLSVENLDVDYSGTANPLGSGNATLTYTIRNTGNAILAARQSASLSGPFGTWRVQADAVADSPQLLPGETWQVSVPVHGVTPAVYLAATVTLLPLLTDAAGSTAPLAAADTTAHSWAIPWTVVLLAALVAGTIVVLRRRRGRHGENEQLPERDEVGVQPDGRSH</sequence>
<accession>A0A427T199</accession>
<feature type="region of interest" description="Disordered" evidence="1">
    <location>
        <begin position="314"/>
        <end position="333"/>
    </location>
</feature>
<feature type="chain" id="PRO_5038456981" evidence="3">
    <location>
        <begin position="19"/>
        <end position="333"/>
    </location>
</feature>
<reference evidence="4 5" key="1">
    <citation type="submission" date="2018-12" db="EMBL/GenBank/DDBJ databases">
        <title>Amycolatopsis eburnea sp. nov. actinomycete associate with arbuscular mycorrhiza fungal spore.</title>
        <authorList>
            <person name="Lumyong S."/>
            <person name="Chaiya L."/>
        </authorList>
    </citation>
    <scope>NUCLEOTIDE SEQUENCE [LARGE SCALE GENOMIC DNA]</scope>
    <source>
        <strain evidence="4 5">GLM-1</strain>
    </source>
</reference>
<dbReference type="OrthoDB" id="4336304at2"/>
<organism evidence="4 5">
    <name type="scientific">Amycolatopsis eburnea</name>
    <dbReference type="NCBI Taxonomy" id="2267691"/>
    <lineage>
        <taxon>Bacteria</taxon>
        <taxon>Bacillati</taxon>
        <taxon>Actinomycetota</taxon>
        <taxon>Actinomycetes</taxon>
        <taxon>Pseudonocardiales</taxon>
        <taxon>Pseudonocardiaceae</taxon>
        <taxon>Amycolatopsis</taxon>
    </lineage>
</organism>
<evidence type="ECO:0000256" key="1">
    <source>
        <dbReference type="SAM" id="MobiDB-lite"/>
    </source>
</evidence>
<feature type="signal peptide" evidence="3">
    <location>
        <begin position="1"/>
        <end position="18"/>
    </location>
</feature>
<protein>
    <submittedName>
        <fullName evidence="4">DUF916 domain-containing protein</fullName>
    </submittedName>
</protein>